<reference evidence="2 3" key="1">
    <citation type="submission" date="2015-11" db="EMBL/GenBank/DDBJ databases">
        <title>Genomic analysis of 38 Legionella species identifies large and diverse effector repertoires.</title>
        <authorList>
            <person name="Burstein D."/>
            <person name="Amaro F."/>
            <person name="Zusman T."/>
            <person name="Lifshitz Z."/>
            <person name="Cohen O."/>
            <person name="Gilbert J.A."/>
            <person name="Pupko T."/>
            <person name="Shuman H.A."/>
            <person name="Segal G."/>
        </authorList>
    </citation>
    <scope>NUCLEOTIDE SEQUENCE [LARGE SCALE GENOMIC DNA]</scope>
    <source>
        <strain evidence="2 3">ATCC 49508</strain>
    </source>
</reference>
<dbReference type="SUPFAM" id="SSF81901">
    <property type="entry name" value="HCP-like"/>
    <property type="match status" value="4"/>
</dbReference>
<evidence type="ECO:0000313" key="3">
    <source>
        <dbReference type="Proteomes" id="UP000054662"/>
    </source>
</evidence>
<dbReference type="InterPro" id="IPR006597">
    <property type="entry name" value="Sel1-like"/>
</dbReference>
<dbReference type="Pfam" id="PF08238">
    <property type="entry name" value="Sel1"/>
    <property type="match status" value="7"/>
</dbReference>
<dbReference type="PANTHER" id="PTHR11102:SF147">
    <property type="entry name" value="SEL1L ADAPTOR SUBUNIT OF ERAD E3 UBIQUITIN LIGASE"/>
    <property type="match status" value="1"/>
</dbReference>
<proteinExistence type="predicted"/>
<dbReference type="InterPro" id="IPR019734">
    <property type="entry name" value="TPR_rpt"/>
</dbReference>
<protein>
    <submittedName>
        <fullName evidence="2">TPR repeat protein</fullName>
    </submittedName>
</protein>
<dbReference type="Gene3D" id="1.25.40.10">
    <property type="entry name" value="Tetratricopeptide repeat domain"/>
    <property type="match status" value="3"/>
</dbReference>
<dbReference type="PROSITE" id="PS50005">
    <property type="entry name" value="TPR"/>
    <property type="match status" value="1"/>
</dbReference>
<dbReference type="EMBL" id="LNZC01000001">
    <property type="protein sequence ID" value="KTD82082.1"/>
    <property type="molecule type" value="Genomic_DNA"/>
</dbReference>
<dbReference type="PANTHER" id="PTHR11102">
    <property type="entry name" value="SEL-1-LIKE PROTEIN"/>
    <property type="match status" value="1"/>
</dbReference>
<dbReference type="AlphaFoldDB" id="A0A0W1ALC3"/>
<evidence type="ECO:0000256" key="1">
    <source>
        <dbReference type="PROSITE-ProRule" id="PRU00339"/>
    </source>
</evidence>
<evidence type="ECO:0000313" key="2">
    <source>
        <dbReference type="EMBL" id="KTD82082.1"/>
    </source>
</evidence>
<dbReference type="GO" id="GO:0036503">
    <property type="term" value="P:ERAD pathway"/>
    <property type="evidence" value="ECO:0007669"/>
    <property type="project" value="TreeGrafter"/>
</dbReference>
<dbReference type="PATRIC" id="fig|45076.6.peg.2"/>
<dbReference type="STRING" id="45076.Lwor_0002"/>
<organism evidence="2 3">
    <name type="scientific">Legionella worsleiensis</name>
    <dbReference type="NCBI Taxonomy" id="45076"/>
    <lineage>
        <taxon>Bacteria</taxon>
        <taxon>Pseudomonadati</taxon>
        <taxon>Pseudomonadota</taxon>
        <taxon>Gammaproteobacteria</taxon>
        <taxon>Legionellales</taxon>
        <taxon>Legionellaceae</taxon>
        <taxon>Legionella</taxon>
    </lineage>
</organism>
<dbReference type="InterPro" id="IPR050767">
    <property type="entry name" value="Sel1_AlgK"/>
</dbReference>
<dbReference type="Proteomes" id="UP000054662">
    <property type="component" value="Unassembled WGS sequence"/>
</dbReference>
<gene>
    <name evidence="2" type="ORF">Lwor_0002</name>
</gene>
<sequence>MDNSKSNTPKIISKIYEQQRTIIIAAITNYLAWRNNKSAPDNRGYIVTFFTYLRHFTPFGENRATQLHSFLSDNPLINPMSVLRTHLMQNSRLMNHSLDTYILEALIEHRELFLINEEITELRSYAARADLRQLILLHKTRVPHAEYAFNIGLQYERSGSDDALQKACYFYALAMQLNHPRATKALKQLADHGNSDAQYSLGCKFYHPRGAFSQAIHYCLRAAEQHHLKATAYLNNANFDEQHYLHLAHHYEQKNNIPCAISFYEKALALESQNAALRLGELHDPFYGCTLSASSSQVIAHERNALKAFHYFKAAAEQLNERGLSSMVSLAKQLNDDDLYWQTGLIYFHPFGSLRDACLIFKYLIDKNAESTIEQINTLLAHHADLAYTMGKLYERNIDVSHHLEKALEYYVVAMKSGHAKAQIIVEYCATKGVSHAQYLLGVAYHHPLRQFSEAIEYCLAAAEQHHVQAIAYLNNTSFDEQHYLTLAQHFERKQDMRSALSFYEKALLTYNADAAFRLGELYDPFMVSGSLEKDASKSFNYYRIAAKKKHEKAFFNLQRLANELDDDLFHYSIAQLYLDEYEDLNQALACFIRLAEKNVGIAIDKLRELTLGSPLYAHRVGRLYEDNTVIEHHMQKAGFYYLLASQQNNELYNHFFYSFIDTDKVSSEELNNLALLCVNGSEHIQPDPNLAYQCFEKIIQRQQSNDSQSKALAHYHLGLLLLGHSGAPADLVHAAKHFILAEAQGAQEATVQLETLISSTRLNAQHFMDIANLYFGELHEMKTNWPRVVRCYKHASAKGDHSAKRWLAQAYQVDHVDVPRNDRKSFKFYFQLASSGDRDAFPPLERLGGELDSREQKLLSQLFKNVSNNEKAVYWQERAEEAEGITLILSTGL</sequence>
<dbReference type="InterPro" id="IPR011990">
    <property type="entry name" value="TPR-like_helical_dom_sf"/>
</dbReference>
<accession>A0A0W1ALC3</accession>
<dbReference type="SMART" id="SM00671">
    <property type="entry name" value="SEL1"/>
    <property type="match status" value="9"/>
</dbReference>
<keyword evidence="3" id="KW-1185">Reference proteome</keyword>
<comment type="caution">
    <text evidence="2">The sequence shown here is derived from an EMBL/GenBank/DDBJ whole genome shotgun (WGS) entry which is preliminary data.</text>
</comment>
<keyword evidence="1" id="KW-0802">TPR repeat</keyword>
<feature type="repeat" description="TPR" evidence="1">
    <location>
        <begin position="241"/>
        <end position="274"/>
    </location>
</feature>
<dbReference type="SMART" id="SM00028">
    <property type="entry name" value="TPR"/>
    <property type="match status" value="3"/>
</dbReference>
<name>A0A0W1ALC3_9GAMM</name>
<dbReference type="RefSeq" id="WP_058491555.1">
    <property type="nucleotide sequence ID" value="NZ_CBCRUR010000013.1"/>
</dbReference>